<dbReference type="InterPro" id="IPR011034">
    <property type="entry name" value="Formyl_transferase-like_C_sf"/>
</dbReference>
<dbReference type="GO" id="GO:0005829">
    <property type="term" value="C:cytosol"/>
    <property type="evidence" value="ECO:0007669"/>
    <property type="project" value="TreeGrafter"/>
</dbReference>
<dbReference type="EMBL" id="MHTJ01000005">
    <property type="protein sequence ID" value="OHA58117.1"/>
    <property type="molecule type" value="Genomic_DNA"/>
</dbReference>
<dbReference type="InterPro" id="IPR041711">
    <property type="entry name" value="Met-tRNA-FMT_N"/>
</dbReference>
<evidence type="ECO:0000259" key="5">
    <source>
        <dbReference type="Pfam" id="PF00551"/>
    </source>
</evidence>
<dbReference type="SUPFAM" id="SSF50486">
    <property type="entry name" value="FMT C-terminal domain-like"/>
    <property type="match status" value="1"/>
</dbReference>
<evidence type="ECO:0000313" key="8">
    <source>
        <dbReference type="Proteomes" id="UP000177043"/>
    </source>
</evidence>
<dbReference type="InterPro" id="IPR036477">
    <property type="entry name" value="Formyl_transf_N_sf"/>
</dbReference>
<dbReference type="Proteomes" id="UP000177043">
    <property type="component" value="Unassembled WGS sequence"/>
</dbReference>
<dbReference type="InterPro" id="IPR001555">
    <property type="entry name" value="GART_AS"/>
</dbReference>
<dbReference type="STRING" id="1802438.A2571_03710"/>
<evidence type="ECO:0000259" key="6">
    <source>
        <dbReference type="Pfam" id="PF02911"/>
    </source>
</evidence>
<dbReference type="GO" id="GO:0004479">
    <property type="term" value="F:methionyl-tRNA formyltransferase activity"/>
    <property type="evidence" value="ECO:0007669"/>
    <property type="project" value="UniProtKB-EC"/>
</dbReference>
<keyword evidence="4" id="KW-0648">Protein biosynthesis</keyword>
<dbReference type="EC" id="2.1.2.9" evidence="2"/>
<sequence>MINFAFFGTDQFATAVLDELFSLGVVPTLIVTTPDKPQGRKMTLTPPPVKMWAKTKNIPFIQPVSLKTEPEILLAEPAYELALVASYGKILPQALLDLPRLGFVNIHPSLIPKYRGATPLEASILSGDTETGVTLMQVDAEMDHGPILAQEKFPLTDQDYFALRDQTAMLGAQMFARILPDFVAGKIRAVAQDHTLATFTTKIKKTDGVIDLTGDPIQNYRKIRAYADWPGTYFFVEKDSKKMRILIKKAHLENGQLILDRVLPEGKKEMGWSNFQK</sequence>
<dbReference type="AlphaFoldDB" id="A0A1G2QCA0"/>
<dbReference type="InterPro" id="IPR005793">
    <property type="entry name" value="Formyl_trans_C"/>
</dbReference>
<comment type="caution">
    <text evidence="7">The sequence shown here is derived from an EMBL/GenBank/DDBJ whole genome shotgun (WGS) entry which is preliminary data.</text>
</comment>
<evidence type="ECO:0000256" key="3">
    <source>
        <dbReference type="ARBA" id="ARBA00022679"/>
    </source>
</evidence>
<dbReference type="CDD" id="cd08646">
    <property type="entry name" value="FMT_core_Met-tRNA-FMT_N"/>
    <property type="match status" value="1"/>
</dbReference>
<dbReference type="PANTHER" id="PTHR11138:SF5">
    <property type="entry name" value="METHIONYL-TRNA FORMYLTRANSFERASE, MITOCHONDRIAL"/>
    <property type="match status" value="1"/>
</dbReference>
<accession>A0A1G2QCA0</accession>
<dbReference type="Gene3D" id="3.40.50.12230">
    <property type="match status" value="1"/>
</dbReference>
<dbReference type="InterPro" id="IPR002376">
    <property type="entry name" value="Formyl_transf_N"/>
</dbReference>
<evidence type="ECO:0000256" key="2">
    <source>
        <dbReference type="ARBA" id="ARBA00012261"/>
    </source>
</evidence>
<dbReference type="PANTHER" id="PTHR11138">
    <property type="entry name" value="METHIONYL-TRNA FORMYLTRANSFERASE"/>
    <property type="match status" value="1"/>
</dbReference>
<feature type="domain" description="Formyl transferase N-terminal" evidence="5">
    <location>
        <begin position="4"/>
        <end position="159"/>
    </location>
</feature>
<comment type="similarity">
    <text evidence="1">Belongs to the Fmt family.</text>
</comment>
<evidence type="ECO:0000256" key="4">
    <source>
        <dbReference type="ARBA" id="ARBA00022917"/>
    </source>
</evidence>
<dbReference type="Pfam" id="PF02911">
    <property type="entry name" value="Formyl_trans_C"/>
    <property type="match status" value="1"/>
</dbReference>
<dbReference type="PROSITE" id="PS00373">
    <property type="entry name" value="GART"/>
    <property type="match status" value="1"/>
</dbReference>
<reference evidence="7 8" key="1">
    <citation type="journal article" date="2016" name="Nat. Commun.">
        <title>Thousands of microbial genomes shed light on interconnected biogeochemical processes in an aquifer system.</title>
        <authorList>
            <person name="Anantharaman K."/>
            <person name="Brown C.T."/>
            <person name="Hug L.A."/>
            <person name="Sharon I."/>
            <person name="Castelle C.J."/>
            <person name="Probst A.J."/>
            <person name="Thomas B.C."/>
            <person name="Singh A."/>
            <person name="Wilkins M.J."/>
            <person name="Karaoz U."/>
            <person name="Brodie E.L."/>
            <person name="Williams K.H."/>
            <person name="Hubbard S.S."/>
            <person name="Banfield J.F."/>
        </authorList>
    </citation>
    <scope>NUCLEOTIDE SEQUENCE [LARGE SCALE GENOMIC DNA]</scope>
</reference>
<evidence type="ECO:0000313" key="7">
    <source>
        <dbReference type="EMBL" id="OHA58117.1"/>
    </source>
</evidence>
<gene>
    <name evidence="7" type="ORF">A2571_03710</name>
</gene>
<dbReference type="InterPro" id="IPR005794">
    <property type="entry name" value="Fmt"/>
</dbReference>
<dbReference type="SUPFAM" id="SSF53328">
    <property type="entry name" value="Formyltransferase"/>
    <property type="match status" value="1"/>
</dbReference>
<dbReference type="NCBIfam" id="TIGR00460">
    <property type="entry name" value="fmt"/>
    <property type="match status" value="1"/>
</dbReference>
<keyword evidence="3 7" id="KW-0808">Transferase</keyword>
<name>A0A1G2QCA0_9BACT</name>
<organism evidence="7 8">
    <name type="scientific">Candidatus Vogelbacteria bacterium RIFOXYD1_FULL_44_32</name>
    <dbReference type="NCBI Taxonomy" id="1802438"/>
    <lineage>
        <taxon>Bacteria</taxon>
        <taxon>Candidatus Vogeliibacteriota</taxon>
    </lineage>
</organism>
<evidence type="ECO:0000256" key="1">
    <source>
        <dbReference type="ARBA" id="ARBA00010699"/>
    </source>
</evidence>
<dbReference type="Pfam" id="PF00551">
    <property type="entry name" value="Formyl_trans_N"/>
    <property type="match status" value="1"/>
</dbReference>
<protein>
    <recommendedName>
        <fullName evidence="2">methionyl-tRNA formyltransferase</fullName>
        <ecNumber evidence="2">2.1.2.9</ecNumber>
    </recommendedName>
</protein>
<feature type="domain" description="Formyl transferase C-terminal" evidence="6">
    <location>
        <begin position="202"/>
        <end position="254"/>
    </location>
</feature>
<proteinExistence type="inferred from homology"/>